<name>D1YVR7_METPS</name>
<organism evidence="1 2">
    <name type="scientific">Methanocella paludicola (strain DSM 17711 / JCM 13418 / NBRC 101707 / SANAE)</name>
    <dbReference type="NCBI Taxonomy" id="304371"/>
    <lineage>
        <taxon>Archaea</taxon>
        <taxon>Methanobacteriati</taxon>
        <taxon>Methanobacteriota</taxon>
        <taxon>Stenosarchaea group</taxon>
        <taxon>Methanomicrobia</taxon>
        <taxon>Methanocellales</taxon>
        <taxon>Methanocellaceae</taxon>
        <taxon>Methanocella</taxon>
    </lineage>
</organism>
<dbReference type="STRING" id="304371.MCP_0467"/>
<gene>
    <name evidence="1" type="ordered locus">MCP_0467</name>
</gene>
<dbReference type="KEGG" id="mpd:MCP_0467"/>
<reference evidence="2" key="3">
    <citation type="journal article" date="2011" name="PLoS ONE">
        <title>Genome sequence of a mesophilic hydrogenotrophic methanogen Methanocella paludicola, the first cultivated representative of the order Methanocellales.</title>
        <authorList>
            <person name="Sakai S."/>
            <person name="Takaki Y."/>
            <person name="Shimamura S."/>
            <person name="Sekine M."/>
            <person name="Tajima T."/>
            <person name="Kosugi H."/>
            <person name="Ichikawa N."/>
            <person name="Tasumi E."/>
            <person name="Hiraki A.T."/>
            <person name="Shimizu A."/>
            <person name="Kato Y."/>
            <person name="Nishiko R."/>
            <person name="Mori K."/>
            <person name="Fujita N."/>
            <person name="Imachi H."/>
            <person name="Takai K."/>
        </authorList>
    </citation>
    <scope>NUCLEOTIDE SEQUENCE [LARGE SCALE GENOMIC DNA]</scope>
    <source>
        <strain evidence="2">DSM 17711 / JCM 13418 / NBRC 101707 / SANAE</strain>
    </source>
</reference>
<dbReference type="GeneID" id="8680558"/>
<dbReference type="Proteomes" id="UP000001882">
    <property type="component" value="Chromosome"/>
</dbReference>
<evidence type="ECO:0000313" key="2">
    <source>
        <dbReference type="Proteomes" id="UP000001882"/>
    </source>
</evidence>
<sequence length="89" mass="10436">MMLKLNIFNRRPQPQKKCYFEKDRTCDRECRAFDRDKERCTIVVRLKEEADAGEAARMLKALCAIDSDPEMIAEAFPELVPPPRLVYED</sequence>
<reference evidence="1 2" key="1">
    <citation type="journal article" date="2007" name="Appl. Environ. Microbiol.">
        <title>Isolation of key methanogens for global methane emission from rice paddy fields: a novel isolate affiliated with the clone cluster rice cluster I.</title>
        <authorList>
            <person name="Sakai S."/>
            <person name="Imachi H."/>
            <person name="Sekiguchi Y."/>
            <person name="Ohashi A."/>
            <person name="Harada H."/>
            <person name="Kamagata Y."/>
        </authorList>
    </citation>
    <scope>NUCLEOTIDE SEQUENCE [LARGE SCALE GENOMIC DNA]</scope>
    <source>
        <strain evidence="2">DSM 17711 / JCM 13418 / NBRC 101707 / SANAE</strain>
    </source>
</reference>
<dbReference type="InParanoid" id="D1YVR7"/>
<dbReference type="eggNOG" id="arCOG12565">
    <property type="taxonomic scope" value="Archaea"/>
</dbReference>
<reference evidence="1 2" key="2">
    <citation type="journal article" date="2008" name="Int. J. Syst. Evol. Microbiol.">
        <title>Methanocella paludicola gen. nov., sp. nov., a methane-producing archaeon, the first isolate of the lineage 'Rice Cluster I', and proposal of the new archaeal order Methanocellales ord. nov.</title>
        <authorList>
            <person name="Sakai S."/>
            <person name="Imachi H."/>
            <person name="Hanada S."/>
            <person name="Ohashi A."/>
            <person name="Harada H."/>
            <person name="Kamagata Y."/>
        </authorList>
    </citation>
    <scope>NUCLEOTIDE SEQUENCE [LARGE SCALE GENOMIC DNA]</scope>
    <source>
        <strain evidence="2">DSM 17711 / JCM 13418 / NBRC 101707 / SANAE</strain>
    </source>
</reference>
<protein>
    <submittedName>
        <fullName evidence="1">Uncharacterized protein</fullName>
    </submittedName>
</protein>
<evidence type="ECO:0000313" key="1">
    <source>
        <dbReference type="EMBL" id="BAI60539.1"/>
    </source>
</evidence>
<proteinExistence type="predicted"/>
<dbReference type="EMBL" id="AP011532">
    <property type="protein sequence ID" value="BAI60539.1"/>
    <property type="molecule type" value="Genomic_DNA"/>
</dbReference>
<accession>D1YVR7</accession>
<dbReference type="AlphaFoldDB" id="D1YVR7"/>
<keyword evidence="2" id="KW-1185">Reference proteome</keyword>
<dbReference type="RefSeq" id="WP_012899219.1">
    <property type="nucleotide sequence ID" value="NC_013665.1"/>
</dbReference>